<feature type="signal peptide" evidence="5">
    <location>
        <begin position="1"/>
        <end position="36"/>
    </location>
</feature>
<dbReference type="Proteomes" id="UP000609651">
    <property type="component" value="Unassembled WGS sequence"/>
</dbReference>
<keyword evidence="8" id="KW-1185">Reference proteome</keyword>
<dbReference type="PROSITE" id="PS00662">
    <property type="entry name" value="T2SP_E"/>
    <property type="match status" value="1"/>
</dbReference>
<evidence type="ECO:0000256" key="3">
    <source>
        <dbReference type="ARBA" id="ARBA00022840"/>
    </source>
</evidence>
<evidence type="ECO:0000259" key="6">
    <source>
        <dbReference type="PROSITE" id="PS00662"/>
    </source>
</evidence>
<evidence type="ECO:0000256" key="1">
    <source>
        <dbReference type="ARBA" id="ARBA00006611"/>
    </source>
</evidence>
<dbReference type="SUPFAM" id="SSF52540">
    <property type="entry name" value="P-loop containing nucleoside triphosphate hydrolases"/>
    <property type="match status" value="1"/>
</dbReference>
<comment type="caution">
    <text evidence="7">The sequence shown here is derived from an EMBL/GenBank/DDBJ whole genome shotgun (WGS) entry which is preliminary data.</text>
</comment>
<feature type="transmembrane region" description="Helical" evidence="4">
    <location>
        <begin position="90"/>
        <end position="116"/>
    </location>
</feature>
<dbReference type="PANTHER" id="PTHR30258">
    <property type="entry name" value="TYPE II SECRETION SYSTEM PROTEIN GSPE-RELATED"/>
    <property type="match status" value="1"/>
</dbReference>
<evidence type="ECO:0000313" key="8">
    <source>
        <dbReference type="Proteomes" id="UP000609651"/>
    </source>
</evidence>
<evidence type="ECO:0000256" key="5">
    <source>
        <dbReference type="SAM" id="SignalP"/>
    </source>
</evidence>
<dbReference type="PANTHER" id="PTHR30258:SF2">
    <property type="entry name" value="COMG OPERON PROTEIN 1"/>
    <property type="match status" value="1"/>
</dbReference>
<keyword evidence="3" id="KW-0067">ATP-binding</keyword>
<proteinExistence type="inferred from homology"/>
<gene>
    <name evidence="7" type="ORF">LzC2_22540</name>
</gene>
<organism evidence="7 8">
    <name type="scientific">Alienimonas chondri</name>
    <dbReference type="NCBI Taxonomy" id="2681879"/>
    <lineage>
        <taxon>Bacteria</taxon>
        <taxon>Pseudomonadati</taxon>
        <taxon>Planctomycetota</taxon>
        <taxon>Planctomycetia</taxon>
        <taxon>Planctomycetales</taxon>
        <taxon>Planctomycetaceae</taxon>
        <taxon>Alienimonas</taxon>
    </lineage>
</organism>
<dbReference type="InterPro" id="IPR001482">
    <property type="entry name" value="T2SS/T4SS_dom"/>
</dbReference>
<feature type="domain" description="Bacterial type II secretion system protein E" evidence="6">
    <location>
        <begin position="444"/>
        <end position="458"/>
    </location>
</feature>
<feature type="chain" id="PRO_5047268973" description="Bacterial type II secretion system protein E domain-containing protein" evidence="5">
    <location>
        <begin position="37"/>
        <end position="628"/>
    </location>
</feature>
<dbReference type="InterPro" id="IPR027417">
    <property type="entry name" value="P-loop_NTPase"/>
</dbReference>
<reference evidence="7 8" key="1">
    <citation type="journal article" date="2020" name="Syst. Appl. Microbiol.">
        <title>Alienimonas chondri sp. nov., a novel planctomycete isolated from the biofilm of the red alga Chondrus crispus.</title>
        <authorList>
            <person name="Vitorino I."/>
            <person name="Albuquerque L."/>
            <person name="Wiegand S."/>
            <person name="Kallscheuer N."/>
            <person name="da Costa M.S."/>
            <person name="Lobo-da-Cunha A."/>
            <person name="Jogler C."/>
            <person name="Lage O.M."/>
        </authorList>
    </citation>
    <scope>NUCLEOTIDE SEQUENCE [LARGE SCALE GENOMIC DNA]</scope>
    <source>
        <strain evidence="7 8">LzC2</strain>
    </source>
</reference>
<keyword evidence="5" id="KW-0732">Signal</keyword>
<evidence type="ECO:0000256" key="2">
    <source>
        <dbReference type="ARBA" id="ARBA00022741"/>
    </source>
</evidence>
<feature type="transmembrane region" description="Helical" evidence="4">
    <location>
        <begin position="128"/>
        <end position="146"/>
    </location>
</feature>
<dbReference type="Gene3D" id="3.30.450.90">
    <property type="match status" value="1"/>
</dbReference>
<sequence>MIAVAFARRPSLAITRLALFAATVLACVSFSACGFAQEFPTPAPPAGAGEAAPGAADPNAAPVPGGVVSADQLPPHPGGFWRGNGRGKQVGFYFALPLLALVLGAFFLWVATTSWADDDATKLKVRPEFWSTLLVIGGIVGLALLICLPNLLLGVLAYVLIAGGPLTAYILERNARVPDSGKVMTRRHLTKVANHWLSKVGLGVPTGKGKSEPTFGPPITFLGKSSTGNKYSAASARKVESSKGYVAAKELIYDAILRRSTDVHLEPQEEELSVRVRVDGAMYPAEPFDRPTGDGIVNIFKVLCAMDITERRRPQDGSFRADLDGRQIDFRVATTGTRHGEKMSLRILDQANAVASLQKLGMRKGLRERLEELINEPHGMVLCSGPTGAGKSTSLYAALNAIDKLQRNVITIEDPVEYQMDGVNQIEINTKSGQTFANTLRSVLRQDPDVVLLGEIRDKETAEIACQAANTGHMVFSTVHANDSITALFRLIELGVEPFMISNSLTALVGQRLVRRLCGECKQAYQPKPELVKKAGLPADKIDAFYRPPRAESGACPKCGGLGYMGRVGVYEVLEINDRIRDLIRDKAPASQIRAEARKNGMLNMREEGLRLVVRGVTSIEELLKVVK</sequence>
<evidence type="ECO:0000313" key="7">
    <source>
        <dbReference type="EMBL" id="NNJ26174.1"/>
    </source>
</evidence>
<keyword evidence="2" id="KW-0547">Nucleotide-binding</keyword>
<name>A0ABX1VDQ4_9PLAN</name>
<keyword evidence="4" id="KW-0472">Membrane</keyword>
<protein>
    <recommendedName>
        <fullName evidence="6">Bacterial type II secretion system protein E domain-containing protein</fullName>
    </recommendedName>
</protein>
<keyword evidence="4" id="KW-0812">Transmembrane</keyword>
<comment type="similarity">
    <text evidence="1">Belongs to the GSP E family.</text>
</comment>
<evidence type="ECO:0000256" key="4">
    <source>
        <dbReference type="SAM" id="Phobius"/>
    </source>
</evidence>
<dbReference type="Gene3D" id="3.40.50.300">
    <property type="entry name" value="P-loop containing nucleotide triphosphate hydrolases"/>
    <property type="match status" value="1"/>
</dbReference>
<dbReference type="EMBL" id="WTPX01000065">
    <property type="protein sequence ID" value="NNJ26174.1"/>
    <property type="molecule type" value="Genomic_DNA"/>
</dbReference>
<accession>A0ABX1VDQ4</accession>
<dbReference type="RefSeq" id="WP_171186937.1">
    <property type="nucleotide sequence ID" value="NZ_WTPX01000065.1"/>
</dbReference>
<dbReference type="Pfam" id="PF00437">
    <property type="entry name" value="T2SSE"/>
    <property type="match status" value="1"/>
</dbReference>
<dbReference type="CDD" id="cd01129">
    <property type="entry name" value="PulE-GspE-like"/>
    <property type="match status" value="1"/>
</dbReference>
<keyword evidence="4" id="KW-1133">Transmembrane helix</keyword>